<evidence type="ECO:0000256" key="1">
    <source>
        <dbReference type="ARBA" id="ARBA00009431"/>
    </source>
</evidence>
<dbReference type="Gene3D" id="3.40.50.1820">
    <property type="entry name" value="alpha/beta hydrolase"/>
    <property type="match status" value="1"/>
</dbReference>
<dbReference type="InterPro" id="IPR029058">
    <property type="entry name" value="AB_hydrolase_fold"/>
</dbReference>
<evidence type="ECO:0000256" key="3">
    <source>
        <dbReference type="ARBA" id="ARBA00022670"/>
    </source>
</evidence>
<dbReference type="Proteomes" id="UP001279734">
    <property type="component" value="Unassembled WGS sequence"/>
</dbReference>
<dbReference type="PROSITE" id="PS00560">
    <property type="entry name" value="CARBOXYPEPT_SER_HIS"/>
    <property type="match status" value="1"/>
</dbReference>
<accession>A0AAD3SNM3</accession>
<comment type="similarity">
    <text evidence="1">Belongs to the peptidase S10 family.</text>
</comment>
<keyword evidence="4" id="KW-0378">Hydrolase</keyword>
<dbReference type="InterPro" id="IPR001563">
    <property type="entry name" value="Peptidase_S10"/>
</dbReference>
<evidence type="ECO:0000313" key="8">
    <source>
        <dbReference type="Proteomes" id="UP001279734"/>
    </source>
</evidence>
<keyword evidence="6" id="KW-0732">Signal</keyword>
<feature type="signal peptide" evidence="6">
    <location>
        <begin position="1"/>
        <end position="19"/>
    </location>
</feature>
<dbReference type="EMBL" id="BSYO01000013">
    <property type="protein sequence ID" value="GMH13586.1"/>
    <property type="molecule type" value="Genomic_DNA"/>
</dbReference>
<dbReference type="GO" id="GO:0016747">
    <property type="term" value="F:acyltransferase activity, transferring groups other than amino-acyl groups"/>
    <property type="evidence" value="ECO:0007669"/>
    <property type="project" value="TreeGrafter"/>
</dbReference>
<organism evidence="7 8">
    <name type="scientific">Nepenthes gracilis</name>
    <name type="common">Slender pitcher plant</name>
    <dbReference type="NCBI Taxonomy" id="150966"/>
    <lineage>
        <taxon>Eukaryota</taxon>
        <taxon>Viridiplantae</taxon>
        <taxon>Streptophyta</taxon>
        <taxon>Embryophyta</taxon>
        <taxon>Tracheophyta</taxon>
        <taxon>Spermatophyta</taxon>
        <taxon>Magnoliopsida</taxon>
        <taxon>eudicotyledons</taxon>
        <taxon>Gunneridae</taxon>
        <taxon>Pentapetalae</taxon>
        <taxon>Caryophyllales</taxon>
        <taxon>Nepenthaceae</taxon>
        <taxon>Nepenthes</taxon>
    </lineage>
</organism>
<dbReference type="AlphaFoldDB" id="A0AAD3SNM3"/>
<dbReference type="PANTHER" id="PTHR11802">
    <property type="entry name" value="SERINE PROTEASE FAMILY S10 SERINE CARBOXYPEPTIDASE"/>
    <property type="match status" value="1"/>
</dbReference>
<dbReference type="GO" id="GO:0004185">
    <property type="term" value="F:serine-type carboxypeptidase activity"/>
    <property type="evidence" value="ECO:0007669"/>
    <property type="project" value="InterPro"/>
</dbReference>
<sequence length="463" mass="52065">MSWLTLLTVTVLLFDVAAAQFVVETIPGYPGKLPFKLETGYIGVGDVDEVQFFYYFVESQRNPTVDPLILWLTGGPGCSALSGLIYEIGPLQFNYSSTSVPTFILNNNSWTQVASIIFVDTPVGTGFSYSNTQEGYHSSDTLTASDIYVFLRKWLLGHPNFLQNRFYVAGDSYSGIPVPLVVSKIVDGNDNGENPPLNIQGYILGNPYSDYSHDFNSRVPYAHRVNLLSDELYESFKVSCDGKYVNPDTNSTQCAEDIVAIHDCIDLLETGQILEPNCSVRAPKPSHDQWDPSTFEEDNLRLLHTNLDELPEPWCRAYNYLSIYTWANDKLVQEALHVRQGTIKVWVRCNKSLSYTEDVTSSIVYHRNLTKKCLQALIYSGDQDLVVPYVGTLGWIRSLGLPLVGEWRPWFVDGQVAGYTVKYSNVNYRLTYATVKGAGHTAPEYKPVEALAMVYRFFSLFPL</sequence>
<comment type="caution">
    <text evidence="7">The sequence shown here is derived from an EMBL/GenBank/DDBJ whole genome shotgun (WGS) entry which is preliminary data.</text>
</comment>
<keyword evidence="8" id="KW-1185">Reference proteome</keyword>
<dbReference type="FunFam" id="3.40.50.1820:FF:000072">
    <property type="entry name" value="Serine carboxypeptidase-like 19"/>
    <property type="match status" value="1"/>
</dbReference>
<dbReference type="PANTHER" id="PTHR11802:SF224">
    <property type="entry name" value="SERINE CARBOXYPEPTIDASE-LIKE 7 ISOFORM X1"/>
    <property type="match status" value="1"/>
</dbReference>
<dbReference type="GO" id="GO:0019748">
    <property type="term" value="P:secondary metabolic process"/>
    <property type="evidence" value="ECO:0007669"/>
    <property type="project" value="TreeGrafter"/>
</dbReference>
<dbReference type="InterPro" id="IPR033124">
    <property type="entry name" value="Ser_caboxypep_his_AS"/>
</dbReference>
<protein>
    <submittedName>
        <fullName evidence="7">Uncharacterized protein</fullName>
    </submittedName>
</protein>
<dbReference type="PRINTS" id="PR00724">
    <property type="entry name" value="CRBOXYPTASEC"/>
</dbReference>
<dbReference type="SUPFAM" id="SSF53474">
    <property type="entry name" value="alpha/beta-Hydrolases"/>
    <property type="match status" value="1"/>
</dbReference>
<evidence type="ECO:0000256" key="5">
    <source>
        <dbReference type="ARBA" id="ARBA00023180"/>
    </source>
</evidence>
<evidence type="ECO:0000313" key="7">
    <source>
        <dbReference type="EMBL" id="GMH13586.1"/>
    </source>
</evidence>
<evidence type="ECO:0000256" key="2">
    <source>
        <dbReference type="ARBA" id="ARBA00022645"/>
    </source>
</evidence>
<reference evidence="7" key="1">
    <citation type="submission" date="2023-05" db="EMBL/GenBank/DDBJ databases">
        <title>Nepenthes gracilis genome sequencing.</title>
        <authorList>
            <person name="Fukushima K."/>
        </authorList>
    </citation>
    <scope>NUCLEOTIDE SEQUENCE</scope>
    <source>
        <strain evidence="7">SING2019-196</strain>
    </source>
</reference>
<gene>
    <name evidence="7" type="ORF">Nepgr_015427</name>
</gene>
<keyword evidence="5" id="KW-0325">Glycoprotein</keyword>
<keyword evidence="2" id="KW-0121">Carboxypeptidase</keyword>
<dbReference type="GO" id="GO:0006508">
    <property type="term" value="P:proteolysis"/>
    <property type="evidence" value="ECO:0007669"/>
    <property type="project" value="UniProtKB-KW"/>
</dbReference>
<evidence type="ECO:0000256" key="4">
    <source>
        <dbReference type="ARBA" id="ARBA00022801"/>
    </source>
</evidence>
<dbReference type="Pfam" id="PF00450">
    <property type="entry name" value="Peptidase_S10"/>
    <property type="match status" value="1"/>
</dbReference>
<keyword evidence="3" id="KW-0645">Protease</keyword>
<proteinExistence type="inferred from homology"/>
<name>A0AAD3SNM3_NEPGR</name>
<evidence type="ECO:0000256" key="6">
    <source>
        <dbReference type="SAM" id="SignalP"/>
    </source>
</evidence>
<feature type="chain" id="PRO_5042248719" evidence="6">
    <location>
        <begin position="20"/>
        <end position="463"/>
    </location>
</feature>